<name>A0A6J4TR97_9SPHN</name>
<evidence type="ECO:0000313" key="2">
    <source>
        <dbReference type="EMBL" id="CAA9530283.1"/>
    </source>
</evidence>
<feature type="compositionally biased region" description="Basic and acidic residues" evidence="1">
    <location>
        <begin position="103"/>
        <end position="129"/>
    </location>
</feature>
<feature type="compositionally biased region" description="Basic residues" evidence="1">
    <location>
        <begin position="133"/>
        <end position="143"/>
    </location>
</feature>
<feature type="compositionally biased region" description="Basic residues" evidence="1">
    <location>
        <begin position="26"/>
        <end position="41"/>
    </location>
</feature>
<dbReference type="EMBL" id="CADCVX010000511">
    <property type="protein sequence ID" value="CAA9530283.1"/>
    <property type="molecule type" value="Genomic_DNA"/>
</dbReference>
<gene>
    <name evidence="2" type="ORF">AVDCRST_MAG91-2892</name>
</gene>
<feature type="region of interest" description="Disordered" evidence="1">
    <location>
        <begin position="16"/>
        <end position="180"/>
    </location>
</feature>
<dbReference type="AlphaFoldDB" id="A0A6J4TR97"/>
<feature type="compositionally biased region" description="Basic and acidic residues" evidence="1">
    <location>
        <begin position="64"/>
        <end position="87"/>
    </location>
</feature>
<evidence type="ECO:0000256" key="1">
    <source>
        <dbReference type="SAM" id="MobiDB-lite"/>
    </source>
</evidence>
<feature type="compositionally biased region" description="Basic residues" evidence="1">
    <location>
        <begin position="169"/>
        <end position="180"/>
    </location>
</feature>
<feature type="non-terminal residue" evidence="2">
    <location>
        <position position="1"/>
    </location>
</feature>
<keyword evidence="2" id="KW-0687">Ribonucleoprotein</keyword>
<feature type="compositionally biased region" description="Basic and acidic residues" evidence="1">
    <location>
        <begin position="150"/>
        <end position="164"/>
    </location>
</feature>
<reference evidence="2" key="1">
    <citation type="submission" date="2020-02" db="EMBL/GenBank/DDBJ databases">
        <authorList>
            <person name="Meier V. D."/>
        </authorList>
    </citation>
    <scope>NUCLEOTIDE SEQUENCE</scope>
    <source>
        <strain evidence="2">AVDCRST_MAG91</strain>
    </source>
</reference>
<feature type="non-terminal residue" evidence="2">
    <location>
        <position position="180"/>
    </location>
</feature>
<keyword evidence="2" id="KW-0689">Ribosomal protein</keyword>
<protein>
    <submittedName>
        <fullName evidence="2">LSU ribosomal protein L10p (P0)</fullName>
    </submittedName>
</protein>
<proteinExistence type="predicted"/>
<sequence>GIYGVCYGSCRKGRCRRRAPADVRRGQRGGRHPQPRPHRGAVHGVARADAGSGRTVQGGQEYPDADRGGRNAVPVDHRSADRPDRAGDLQGPGRRRQGGGGLRQDDRQVRDRRRRDGRDGARRERDQGARRAPLARRASRQAHRAGAGARDQDRAAGQRPRGEAGPRVQRLRRARQRSGV</sequence>
<dbReference type="GO" id="GO:0005840">
    <property type="term" value="C:ribosome"/>
    <property type="evidence" value="ECO:0007669"/>
    <property type="project" value="UniProtKB-KW"/>
</dbReference>
<accession>A0A6J4TR97</accession>
<organism evidence="2">
    <name type="scientific">uncultured Sphingomonadaceae bacterium</name>
    <dbReference type="NCBI Taxonomy" id="169976"/>
    <lineage>
        <taxon>Bacteria</taxon>
        <taxon>Pseudomonadati</taxon>
        <taxon>Pseudomonadota</taxon>
        <taxon>Alphaproteobacteria</taxon>
        <taxon>Sphingomonadales</taxon>
        <taxon>Sphingomonadaceae</taxon>
        <taxon>environmental samples</taxon>
    </lineage>
</organism>